<dbReference type="OrthoDB" id="424402at2759"/>
<dbReference type="PANTHER" id="PTHR11347">
    <property type="entry name" value="CYCLIC NUCLEOTIDE PHOSPHODIESTERASE"/>
    <property type="match status" value="1"/>
</dbReference>
<evidence type="ECO:0000256" key="2">
    <source>
        <dbReference type="ARBA" id="ARBA00022801"/>
    </source>
</evidence>
<dbReference type="PROSITE" id="PS51845">
    <property type="entry name" value="PDEASE_I_2"/>
    <property type="match status" value="1"/>
</dbReference>
<dbReference type="PRINTS" id="PR00387">
    <property type="entry name" value="PDIESTERASE1"/>
</dbReference>
<feature type="binding site" evidence="6">
    <location>
        <position position="411"/>
    </location>
    <ligand>
        <name>Zn(2+)</name>
        <dbReference type="ChEBI" id="CHEBI:29105"/>
        <label>1</label>
    </ligand>
</feature>
<reference evidence="10 11" key="1">
    <citation type="submission" date="2016-11" db="EMBL/GenBank/DDBJ databases">
        <title>The macronuclear genome of Stentor coeruleus: a giant cell with tiny introns.</title>
        <authorList>
            <person name="Slabodnick M."/>
            <person name="Ruby J.G."/>
            <person name="Reiff S.B."/>
            <person name="Swart E.C."/>
            <person name="Gosai S."/>
            <person name="Prabakaran S."/>
            <person name="Witkowska E."/>
            <person name="Larue G.E."/>
            <person name="Fisher S."/>
            <person name="Freeman R.M."/>
            <person name="Gunawardena J."/>
            <person name="Chu W."/>
            <person name="Stover N.A."/>
            <person name="Gregory B.D."/>
            <person name="Nowacki M."/>
            <person name="Derisi J."/>
            <person name="Roy S.W."/>
            <person name="Marshall W.F."/>
            <person name="Sood P."/>
        </authorList>
    </citation>
    <scope>NUCLEOTIDE SEQUENCE [LARGE SCALE GENOMIC DNA]</scope>
    <source>
        <strain evidence="10">WM001</strain>
    </source>
</reference>
<dbReference type="SUPFAM" id="SSF82704">
    <property type="entry name" value="AlbA-like"/>
    <property type="match status" value="1"/>
</dbReference>
<dbReference type="GO" id="GO:0046872">
    <property type="term" value="F:metal ion binding"/>
    <property type="evidence" value="ECO:0007669"/>
    <property type="project" value="UniProtKB-KW"/>
</dbReference>
<proteinExistence type="inferred from homology"/>
<accession>A0A1R2BSL4</accession>
<dbReference type="InterPro" id="IPR002073">
    <property type="entry name" value="PDEase_catalytic_dom"/>
</dbReference>
<dbReference type="Pfam" id="PF00233">
    <property type="entry name" value="PDEase_I"/>
    <property type="match status" value="1"/>
</dbReference>
<dbReference type="EC" id="3.1.4.-" evidence="7"/>
<evidence type="ECO:0000256" key="5">
    <source>
        <dbReference type="PIRSR" id="PIRSR623088-2"/>
    </source>
</evidence>
<comment type="similarity">
    <text evidence="7">Belongs to the cyclic nucleotide phosphodiesterase family.</text>
</comment>
<feature type="binding site" evidence="6">
    <location>
        <position position="264"/>
    </location>
    <ligand>
        <name>Zn(2+)</name>
        <dbReference type="ChEBI" id="CHEBI:29105"/>
        <label>1</label>
    </ligand>
</feature>
<sequence length="521" mass="59754">MVTSHLAIDKKIAQIQNLLNKYRQISVTGINKAISKTIELAERLKHRVKGLYQNNSFERVPNSTKTRIKIILSLDPLNSEEKGYQAPLPDDQIQEINKPNKKLKALFEHRPELNEKLSMYLLKLISPSNKTQLPILTSSASMTDETVTQIEHYSSLPLIRMAISDEEMSRKSIIKRVTLSNNSLPLVLDICLPSSSFNVSDFDLDIFKLAEEYGQVTLLSMYAQKIFAHWNLFISMDFNVQVFLRYCQYIGEGYKPNPYHNVLHAADVMQACHTFLLTTKLVEISEMTPLHITALLLSALVHDYKHPGVTNSYLYMTNNKLAIRYNDSSILENYHISKAFQVAQNEKTNIFSNISKEEYRALRKLMISAVLGTDMTKHSNHVNDVQTKLGPDRDLKDEKEFLICLLMHLGDLSNPCRNQILSEQWSLRVCEEFFNQGDKEKSNNIPISPLMDRYSINIAKSQIGFISGVVLPFITPICEEIKGLEYLLTNAHENKNAWGNRIDEFEEKLVKAREQRDRVVV</sequence>
<dbReference type="InterPro" id="IPR036971">
    <property type="entry name" value="PDEase_catalytic_dom_sf"/>
</dbReference>
<evidence type="ECO:0000313" key="10">
    <source>
        <dbReference type="EMBL" id="OMJ79803.1"/>
    </source>
</evidence>
<feature type="binding site" evidence="5">
    <location>
        <begin position="260"/>
        <end position="264"/>
    </location>
    <ligand>
        <name>AMP</name>
        <dbReference type="ChEBI" id="CHEBI:456215"/>
    </ligand>
</feature>
<evidence type="ECO:0000256" key="1">
    <source>
        <dbReference type="ARBA" id="ARBA00022723"/>
    </source>
</evidence>
<feature type="active site" description="Proton donor" evidence="4">
    <location>
        <position position="260"/>
    </location>
</feature>
<keyword evidence="2 7" id="KW-0378">Hydrolase</keyword>
<feature type="coiled-coil region" evidence="8">
    <location>
        <begin position="488"/>
        <end position="515"/>
    </location>
</feature>
<evidence type="ECO:0000256" key="7">
    <source>
        <dbReference type="RuleBase" id="RU363067"/>
    </source>
</evidence>
<dbReference type="SMART" id="SM00471">
    <property type="entry name" value="HDc"/>
    <property type="match status" value="1"/>
</dbReference>
<feature type="binding site" evidence="6">
    <location>
        <position position="303"/>
    </location>
    <ligand>
        <name>Zn(2+)</name>
        <dbReference type="ChEBI" id="CHEBI:29105"/>
        <label>1</label>
    </ligand>
</feature>
<dbReference type="Proteomes" id="UP000187209">
    <property type="component" value="Unassembled WGS sequence"/>
</dbReference>
<feature type="binding site" evidence="5">
    <location>
        <position position="462"/>
    </location>
    <ligand>
        <name>AMP</name>
        <dbReference type="ChEBI" id="CHEBI:456215"/>
    </ligand>
</feature>
<evidence type="ECO:0000256" key="8">
    <source>
        <dbReference type="SAM" id="Coils"/>
    </source>
</evidence>
<name>A0A1R2BSL4_9CILI</name>
<keyword evidence="1 6" id="KW-0479">Metal-binding</keyword>
<dbReference type="GO" id="GO:0004114">
    <property type="term" value="F:3',5'-cyclic-nucleotide phosphodiesterase activity"/>
    <property type="evidence" value="ECO:0007669"/>
    <property type="project" value="InterPro"/>
</dbReference>
<dbReference type="EMBL" id="MPUH01000453">
    <property type="protein sequence ID" value="OMJ79803.1"/>
    <property type="molecule type" value="Genomic_DNA"/>
</dbReference>
<evidence type="ECO:0000256" key="4">
    <source>
        <dbReference type="PIRSR" id="PIRSR623088-1"/>
    </source>
</evidence>
<dbReference type="GO" id="GO:0003723">
    <property type="term" value="F:RNA binding"/>
    <property type="evidence" value="ECO:0007669"/>
    <property type="project" value="UniProtKB-KW"/>
</dbReference>
<feature type="binding site" evidence="5">
    <location>
        <position position="303"/>
    </location>
    <ligand>
        <name>AMP</name>
        <dbReference type="ChEBI" id="CHEBI:456215"/>
    </ligand>
</feature>
<evidence type="ECO:0000259" key="9">
    <source>
        <dbReference type="PROSITE" id="PS51845"/>
    </source>
</evidence>
<dbReference type="InterPro" id="IPR002775">
    <property type="entry name" value="DNA/RNA-bd_Alba-like"/>
</dbReference>
<feature type="binding site" evidence="5">
    <location>
        <position position="411"/>
    </location>
    <ligand>
        <name>AMP</name>
        <dbReference type="ChEBI" id="CHEBI:456215"/>
    </ligand>
</feature>
<dbReference type="InterPro" id="IPR023174">
    <property type="entry name" value="PDEase_CS"/>
</dbReference>
<keyword evidence="3" id="KW-0694">RNA-binding</keyword>
<protein>
    <recommendedName>
        <fullName evidence="7">Phosphodiesterase</fullName>
        <ecNumber evidence="7">3.1.4.-</ecNumber>
    </recommendedName>
</protein>
<feature type="binding site" evidence="6">
    <location>
        <position position="303"/>
    </location>
    <ligand>
        <name>Zn(2+)</name>
        <dbReference type="ChEBI" id="CHEBI:29105"/>
        <label>2</label>
    </ligand>
</feature>
<dbReference type="InterPro" id="IPR036882">
    <property type="entry name" value="Alba-like_dom_sf"/>
</dbReference>
<evidence type="ECO:0000313" key="11">
    <source>
        <dbReference type="Proteomes" id="UP000187209"/>
    </source>
</evidence>
<dbReference type="SUPFAM" id="SSF109604">
    <property type="entry name" value="HD-domain/PDEase-like"/>
    <property type="match status" value="1"/>
</dbReference>
<organism evidence="10 11">
    <name type="scientific">Stentor coeruleus</name>
    <dbReference type="NCBI Taxonomy" id="5963"/>
    <lineage>
        <taxon>Eukaryota</taxon>
        <taxon>Sar</taxon>
        <taxon>Alveolata</taxon>
        <taxon>Ciliophora</taxon>
        <taxon>Postciliodesmatophora</taxon>
        <taxon>Heterotrichea</taxon>
        <taxon>Heterotrichida</taxon>
        <taxon>Stentoridae</taxon>
        <taxon>Stentor</taxon>
    </lineage>
</organism>
<dbReference type="InterPro" id="IPR003607">
    <property type="entry name" value="HD/PDEase_dom"/>
</dbReference>
<evidence type="ECO:0000256" key="3">
    <source>
        <dbReference type="ARBA" id="ARBA00022884"/>
    </source>
</evidence>
<dbReference type="InterPro" id="IPR023088">
    <property type="entry name" value="PDEase"/>
</dbReference>
<dbReference type="Pfam" id="PF01918">
    <property type="entry name" value="Alba"/>
    <property type="match status" value="1"/>
</dbReference>
<dbReference type="AlphaFoldDB" id="A0A1R2BSL4"/>
<keyword evidence="11" id="KW-1185">Reference proteome</keyword>
<comment type="cofactor">
    <cofactor evidence="7">
        <name>a divalent metal cation</name>
        <dbReference type="ChEBI" id="CHEBI:60240"/>
    </cofactor>
    <text evidence="7">Binds 2 divalent metal cations per subunit. Site 1 may preferentially bind zinc ions, while site 2 has a preference for magnesium and/or manganese ions.</text>
</comment>
<dbReference type="PROSITE" id="PS00126">
    <property type="entry name" value="PDEASE_I_1"/>
    <property type="match status" value="1"/>
</dbReference>
<dbReference type="Gene3D" id="1.10.1300.10">
    <property type="entry name" value="3'5'-cyclic nucleotide phosphodiesterase, catalytic domain"/>
    <property type="match status" value="1"/>
</dbReference>
<evidence type="ECO:0000256" key="6">
    <source>
        <dbReference type="PIRSR" id="PIRSR623088-3"/>
    </source>
</evidence>
<dbReference type="GO" id="GO:0007165">
    <property type="term" value="P:signal transduction"/>
    <property type="evidence" value="ECO:0007669"/>
    <property type="project" value="InterPro"/>
</dbReference>
<feature type="binding site" evidence="6">
    <location>
        <position position="302"/>
    </location>
    <ligand>
        <name>Zn(2+)</name>
        <dbReference type="ChEBI" id="CHEBI:29105"/>
        <label>1</label>
    </ligand>
</feature>
<keyword evidence="8" id="KW-0175">Coiled coil</keyword>
<comment type="caution">
    <text evidence="10">The sequence shown here is derived from an EMBL/GenBank/DDBJ whole genome shotgun (WGS) entry which is preliminary data.</text>
</comment>
<gene>
    <name evidence="10" type="ORF">SteCoe_20107</name>
</gene>
<feature type="domain" description="PDEase" evidence="9">
    <location>
        <begin position="180"/>
        <end position="505"/>
    </location>
</feature>